<dbReference type="AlphaFoldDB" id="A0A4P9W7E0"/>
<evidence type="ECO:0000313" key="1">
    <source>
        <dbReference type="EMBL" id="RKO86938.1"/>
    </source>
</evidence>
<gene>
    <name evidence="1" type="ORF">BDK51DRAFT_38286</name>
</gene>
<dbReference type="EMBL" id="KZ997800">
    <property type="protein sequence ID" value="RKO86938.1"/>
    <property type="molecule type" value="Genomic_DNA"/>
</dbReference>
<reference evidence="2" key="1">
    <citation type="journal article" date="2018" name="Nat. Microbiol.">
        <title>Leveraging single-cell genomics to expand the fungal tree of life.</title>
        <authorList>
            <person name="Ahrendt S.R."/>
            <person name="Quandt C.A."/>
            <person name="Ciobanu D."/>
            <person name="Clum A."/>
            <person name="Salamov A."/>
            <person name="Andreopoulos B."/>
            <person name="Cheng J.F."/>
            <person name="Woyke T."/>
            <person name="Pelin A."/>
            <person name="Henrissat B."/>
            <person name="Reynolds N.K."/>
            <person name="Benny G.L."/>
            <person name="Smith M.E."/>
            <person name="James T.Y."/>
            <person name="Grigoriev I.V."/>
        </authorList>
    </citation>
    <scope>NUCLEOTIDE SEQUENCE [LARGE SCALE GENOMIC DNA]</scope>
</reference>
<name>A0A4P9W7E0_9FUNG</name>
<accession>A0A4P9W7E0</accession>
<sequence>MAWENFLSLHAPALRSQSCTLRARHHQRALLPRQIHSPSFPAILSSGERPTYYPRHAPALRSQSCTLRARHDQRALLPRQIHPPSFPAILSSVPAAQDPAGPLGNAMNIKSQLSPIRRAIMKYTAGRAWPRRVAASGELHLEACEPAIWCATAAAAIAVSILHFVPEEFKYGKLEADTRDGAVGPLPQLTGKCLAPSNHRRGDPLAFCGREAGLSALGDGPMLEAEGTQVDKALEHPAELLCVD</sequence>
<organism evidence="1 2">
    <name type="scientific">Blyttiomyces helicus</name>
    <dbReference type="NCBI Taxonomy" id="388810"/>
    <lineage>
        <taxon>Eukaryota</taxon>
        <taxon>Fungi</taxon>
        <taxon>Fungi incertae sedis</taxon>
        <taxon>Chytridiomycota</taxon>
        <taxon>Chytridiomycota incertae sedis</taxon>
        <taxon>Chytridiomycetes</taxon>
        <taxon>Chytridiomycetes incertae sedis</taxon>
        <taxon>Blyttiomyces</taxon>
    </lineage>
</organism>
<dbReference type="Proteomes" id="UP000269721">
    <property type="component" value="Unassembled WGS sequence"/>
</dbReference>
<protein>
    <submittedName>
        <fullName evidence="1">Uncharacterized protein</fullName>
    </submittedName>
</protein>
<keyword evidence="2" id="KW-1185">Reference proteome</keyword>
<evidence type="ECO:0000313" key="2">
    <source>
        <dbReference type="Proteomes" id="UP000269721"/>
    </source>
</evidence>
<proteinExistence type="predicted"/>